<keyword evidence="2" id="KW-1185">Reference proteome</keyword>
<evidence type="ECO:0000313" key="2">
    <source>
        <dbReference type="Proteomes" id="UP001195941"/>
    </source>
</evidence>
<dbReference type="RefSeq" id="WP_212700144.1">
    <property type="nucleotide sequence ID" value="NZ_JADMKU010000004.1"/>
</dbReference>
<proteinExistence type="predicted"/>
<dbReference type="EMBL" id="JADMKU010000004">
    <property type="protein sequence ID" value="MBR9650624.1"/>
    <property type="molecule type" value="Genomic_DNA"/>
</dbReference>
<dbReference type="Proteomes" id="UP001195941">
    <property type="component" value="Unassembled WGS sequence"/>
</dbReference>
<name>A0ABS5HNY1_9RHOB</name>
<protein>
    <recommendedName>
        <fullName evidence="3">YaiO family outer membrane beta-barrel protein</fullName>
    </recommendedName>
</protein>
<sequence length="214" mass="23186">MNIMHRILAFILCLLPVPALAGAWLRDEGRGFYSSSAYLLETGSGGQNYAGIYLEYGMTPRLTAGLDLGRGVSGDTKSIAFLRWPLGAATGAHRFAIEAGLGEIAGNPTFRPGLSYGYGFGGGWVSLETAAELNLRTNLTDYKADLTFGLNRGRRDKLLMQVQSGKAAGDPAFLRLVPSITRDIGRGWQIEFGFAQEVTSSKDRGLKLGLWKEF</sequence>
<evidence type="ECO:0008006" key="3">
    <source>
        <dbReference type="Google" id="ProtNLM"/>
    </source>
</evidence>
<gene>
    <name evidence="1" type="ORF">IT775_05760</name>
</gene>
<comment type="caution">
    <text evidence="1">The sequence shown here is derived from an EMBL/GenBank/DDBJ whole genome shotgun (WGS) entry which is preliminary data.</text>
</comment>
<organism evidence="1 2">
    <name type="scientific">Thalassovita aquimarina</name>
    <dbReference type="NCBI Taxonomy" id="2785917"/>
    <lineage>
        <taxon>Bacteria</taxon>
        <taxon>Pseudomonadati</taxon>
        <taxon>Pseudomonadota</taxon>
        <taxon>Alphaproteobacteria</taxon>
        <taxon>Rhodobacterales</taxon>
        <taxon>Roseobacteraceae</taxon>
        <taxon>Thalassovita</taxon>
    </lineage>
</organism>
<evidence type="ECO:0000313" key="1">
    <source>
        <dbReference type="EMBL" id="MBR9650624.1"/>
    </source>
</evidence>
<accession>A0ABS5HNY1</accession>
<reference evidence="1 2" key="1">
    <citation type="journal article" date="2021" name="Arch. Microbiol.">
        <title>Thalassobius aquimarinus sp. nov., isolated from the Sea of Japan seashore.</title>
        <authorList>
            <person name="Kurilenko V.V."/>
            <person name="Romanenko L.A."/>
            <person name="Chernysheva N.Y."/>
            <person name="Velansky P.V."/>
            <person name="Tekutyeva L.A."/>
            <person name="Isaeva M.P."/>
            <person name="Mikhailov V.V."/>
        </authorList>
    </citation>
    <scope>NUCLEOTIDE SEQUENCE [LARGE SCALE GENOMIC DNA]</scope>
    <source>
        <strain evidence="1 2">KMM 8518</strain>
    </source>
</reference>